<dbReference type="Proteomes" id="UP000886251">
    <property type="component" value="Unassembled WGS sequence"/>
</dbReference>
<feature type="domain" description="Amidohydrolase 3" evidence="2">
    <location>
        <begin position="80"/>
        <end position="575"/>
    </location>
</feature>
<dbReference type="PANTHER" id="PTHR22642:SF2">
    <property type="entry name" value="PROTEIN LONG AFTER FAR-RED 3"/>
    <property type="match status" value="1"/>
</dbReference>
<feature type="chain" id="PRO_5032803787" evidence="1">
    <location>
        <begin position="22"/>
        <end position="646"/>
    </location>
</feature>
<dbReference type="Gene3D" id="3.10.310.70">
    <property type="match status" value="1"/>
</dbReference>
<dbReference type="SUPFAM" id="SSF51556">
    <property type="entry name" value="Metallo-dependent hydrolases"/>
    <property type="match status" value="1"/>
</dbReference>
<dbReference type="InterPro" id="IPR013108">
    <property type="entry name" value="Amidohydro_3"/>
</dbReference>
<comment type="caution">
    <text evidence="3">The sequence shown here is derived from an EMBL/GenBank/DDBJ whole genome shotgun (WGS) entry which is preliminary data.</text>
</comment>
<dbReference type="Gene3D" id="2.30.40.10">
    <property type="entry name" value="Urease, subunit C, domain 1"/>
    <property type="match status" value="1"/>
</dbReference>
<dbReference type="PANTHER" id="PTHR22642">
    <property type="entry name" value="IMIDAZOLONEPROPIONASE"/>
    <property type="match status" value="1"/>
</dbReference>
<feature type="signal peptide" evidence="1">
    <location>
        <begin position="1"/>
        <end position="21"/>
    </location>
</feature>
<sequence>MFRLLSILAVTSVLSIGSGHAGAGKTDLGVQTLYYGGDIVTMEGDEPTYVEAVMERDGRIIYAGPRASAVNNFAGETIKVDLQGTTLMPGFIEPHAHPVSIGAFILANDIVAPHEWRMPNATYPGVSGKENYLKAVRAIIDSKKDKSQTVLIWGYHKSWHGELTLEELDRVTGDVPTIIWQRSTHEIYLNTACAKKYGVHKGDLSREDDEQADWENLHFWERAYQMIKGTKLAPFFGDRKMLQRGMDRISAVMQQNGITAMMEPGFPTSTFEDEYQVLKQGTEKARAYTIYLVSGFPEQFVKKLSSDKYAAHIDALPKKYDTEYIRFLPRQYKTFADGAIYSLALQLREPFYNCRECKSEWIIPLKEGEAIFDYWWNKGYKIHIHITGDKAFDAYLDIVERAMKRNPRTDHRTTFHHVGLFDGEQAQRAADLGIEISANPYYLWALANKYSETGLGPERAASMVALNEFTKRGVPVSLHSDFAMAPADPLLLAWVASNRIIDDGRVMKPEERIPVYDAMKGITIAAARTFEMDHEIGSIKVGKQANFTILEQNPFKVDRSRIRDIPVLGIVYKGKMKLNGERKVSGDRDELGCIRSAGYRWCEKTGQCERPWLLAKQKGFENTPEAFGAWCDNVLMRKKEPPPGNH</sequence>
<dbReference type="SUPFAM" id="SSF51338">
    <property type="entry name" value="Composite domain of metallo-dependent hydrolases"/>
    <property type="match status" value="1"/>
</dbReference>
<keyword evidence="1" id="KW-0732">Signal</keyword>
<dbReference type="Gene3D" id="3.20.20.140">
    <property type="entry name" value="Metal-dependent hydrolases"/>
    <property type="match status" value="1"/>
</dbReference>
<evidence type="ECO:0000259" key="2">
    <source>
        <dbReference type="Pfam" id="PF07969"/>
    </source>
</evidence>
<dbReference type="Pfam" id="PF07969">
    <property type="entry name" value="Amidohydro_3"/>
    <property type="match status" value="1"/>
</dbReference>
<dbReference type="InterPro" id="IPR032466">
    <property type="entry name" value="Metal_Hydrolase"/>
</dbReference>
<organism evidence="3">
    <name type="scientific">Sedimenticola thiotaurini</name>
    <dbReference type="NCBI Taxonomy" id="1543721"/>
    <lineage>
        <taxon>Bacteria</taxon>
        <taxon>Pseudomonadati</taxon>
        <taxon>Pseudomonadota</taxon>
        <taxon>Gammaproteobacteria</taxon>
        <taxon>Chromatiales</taxon>
        <taxon>Sedimenticolaceae</taxon>
        <taxon>Sedimenticola</taxon>
    </lineage>
</organism>
<evidence type="ECO:0000256" key="1">
    <source>
        <dbReference type="SAM" id="SignalP"/>
    </source>
</evidence>
<dbReference type="InterPro" id="IPR011059">
    <property type="entry name" value="Metal-dep_hydrolase_composite"/>
</dbReference>
<proteinExistence type="predicted"/>
<accession>A0A831RLT4</accession>
<dbReference type="EMBL" id="DRKP01000129">
    <property type="protein sequence ID" value="HEB96940.1"/>
    <property type="molecule type" value="Genomic_DNA"/>
</dbReference>
<name>A0A831RLT4_9GAMM</name>
<dbReference type="GO" id="GO:0016810">
    <property type="term" value="F:hydrolase activity, acting on carbon-nitrogen (but not peptide) bonds"/>
    <property type="evidence" value="ECO:0007669"/>
    <property type="project" value="InterPro"/>
</dbReference>
<reference evidence="3" key="1">
    <citation type="journal article" date="2020" name="mSystems">
        <title>Genome- and Community-Level Interaction Insights into Carbon Utilization and Element Cycling Functions of Hydrothermarchaeota in Hydrothermal Sediment.</title>
        <authorList>
            <person name="Zhou Z."/>
            <person name="Liu Y."/>
            <person name="Xu W."/>
            <person name="Pan J."/>
            <person name="Luo Z.H."/>
            <person name="Li M."/>
        </authorList>
    </citation>
    <scope>NUCLEOTIDE SEQUENCE [LARGE SCALE GENOMIC DNA]</scope>
    <source>
        <strain evidence="3">HyVt-443</strain>
    </source>
</reference>
<gene>
    <name evidence="3" type="ORF">ENI96_10985</name>
</gene>
<dbReference type="AlphaFoldDB" id="A0A831RLT4"/>
<evidence type="ECO:0000313" key="3">
    <source>
        <dbReference type="EMBL" id="HEB96940.1"/>
    </source>
</evidence>
<protein>
    <submittedName>
        <fullName evidence="3">Amidohydrolase</fullName>
    </submittedName>
</protein>